<dbReference type="GO" id="GO:0005737">
    <property type="term" value="C:cytoplasm"/>
    <property type="evidence" value="ECO:0007669"/>
    <property type="project" value="TreeGrafter"/>
</dbReference>
<name>A0A8H7QHR0_9FUNG</name>
<dbReference type="GO" id="GO:0015031">
    <property type="term" value="P:protein transport"/>
    <property type="evidence" value="ECO:0007669"/>
    <property type="project" value="TreeGrafter"/>
</dbReference>
<feature type="domain" description="Arrestin-like N-terminal" evidence="2">
    <location>
        <begin position="91"/>
        <end position="215"/>
    </location>
</feature>
<reference evidence="4" key="1">
    <citation type="submission" date="2020-12" db="EMBL/GenBank/DDBJ databases">
        <title>Metabolic potential, ecology and presence of endohyphal bacteria is reflected in genomic diversity of Mucoromycotina.</title>
        <authorList>
            <person name="Muszewska A."/>
            <person name="Okrasinska A."/>
            <person name="Steczkiewicz K."/>
            <person name="Drgas O."/>
            <person name="Orlowska M."/>
            <person name="Perlinska-Lenart U."/>
            <person name="Aleksandrzak-Piekarczyk T."/>
            <person name="Szatraj K."/>
            <person name="Zielenkiewicz U."/>
            <person name="Pilsyk S."/>
            <person name="Malc E."/>
            <person name="Mieczkowski P."/>
            <person name="Kruszewska J.S."/>
            <person name="Biernat P."/>
            <person name="Pawlowska J."/>
        </authorList>
    </citation>
    <scope>NUCLEOTIDE SEQUENCE</scope>
    <source>
        <strain evidence="4">CBS 226.32</strain>
    </source>
</reference>
<evidence type="ECO:0000313" key="4">
    <source>
        <dbReference type="EMBL" id="KAG2191863.1"/>
    </source>
</evidence>
<dbReference type="Proteomes" id="UP000650833">
    <property type="component" value="Unassembled WGS sequence"/>
</dbReference>
<feature type="domain" description="Arrestin C-terminal-like" evidence="3">
    <location>
        <begin position="256"/>
        <end position="377"/>
    </location>
</feature>
<accession>A0A8H7QHR0</accession>
<dbReference type="InterPro" id="IPR011022">
    <property type="entry name" value="Arrestin_C-like"/>
</dbReference>
<dbReference type="PANTHER" id="PTHR11188:SF17">
    <property type="entry name" value="FI21816P1"/>
    <property type="match status" value="1"/>
</dbReference>
<dbReference type="EMBL" id="JAEPRC010000780">
    <property type="protein sequence ID" value="KAG2191863.1"/>
    <property type="molecule type" value="Genomic_DNA"/>
</dbReference>
<dbReference type="InterPro" id="IPR011021">
    <property type="entry name" value="Arrestin-like_N"/>
</dbReference>
<protein>
    <recommendedName>
        <fullName evidence="6">Arrestin-like N-terminal domain-containing protein</fullName>
    </recommendedName>
</protein>
<comment type="caution">
    <text evidence="4">The sequence shown here is derived from an EMBL/GenBank/DDBJ whole genome shotgun (WGS) entry which is preliminary data.</text>
</comment>
<dbReference type="InterPro" id="IPR050357">
    <property type="entry name" value="Arrestin_domain-protein"/>
</dbReference>
<evidence type="ECO:0008006" key="6">
    <source>
        <dbReference type="Google" id="ProtNLM"/>
    </source>
</evidence>
<evidence type="ECO:0000313" key="5">
    <source>
        <dbReference type="Proteomes" id="UP000650833"/>
    </source>
</evidence>
<evidence type="ECO:0000259" key="2">
    <source>
        <dbReference type="Pfam" id="PF00339"/>
    </source>
</evidence>
<sequence length="502" mass="55705">MMMNTMANAPHSNTLAIPTVSPSECSSGISNNIASSPRRLSQTISDIVTGSSPNATRSRSGSSPRPPSPTHVEAQNSKKLSIEFEGGSQIIVRPNRIIRGTVHLKTSKPIQASQIRIRFRAEETATAKVKEYGLESKIERIDQSITTYFDVSTKIWGTEPSAYLMSPWEVIEPGEHEYPFALKFPNVNFPPSTDDPVGFSIHYIWSAHLDAPSFNPGARSKEYIMPYRPIVCAPPTKEWEFTEIAYQLDKRTPIANVTAKLPRKAFCPDEDVNMELFVDSIPNDLVVSSVNFTLNKCSTGQIQLQRGLARKSKVRKILSGSLPVGGNGGTIRLPVKFHVPTRLVSPSFQSRHIRVFYEMVFTIQFTSHGSLLKSSTPSCGFSLPIGITNLPHNHLLHIPNLTSVQSYLHSKESPAFFDPFLEEPPSQSSIPNELWGPLTAALTTPPITSPPNYFSLSDLPSQFIQKDREERTTFTSRLIKPGMAQELGDPITIVSENKDCEW</sequence>
<evidence type="ECO:0000259" key="3">
    <source>
        <dbReference type="Pfam" id="PF02752"/>
    </source>
</evidence>
<dbReference type="PANTHER" id="PTHR11188">
    <property type="entry name" value="ARRESTIN DOMAIN CONTAINING PROTEIN"/>
    <property type="match status" value="1"/>
</dbReference>
<organism evidence="4 5">
    <name type="scientific">Mucor plumbeus</name>
    <dbReference type="NCBI Taxonomy" id="97098"/>
    <lineage>
        <taxon>Eukaryota</taxon>
        <taxon>Fungi</taxon>
        <taxon>Fungi incertae sedis</taxon>
        <taxon>Mucoromycota</taxon>
        <taxon>Mucoromycotina</taxon>
        <taxon>Mucoromycetes</taxon>
        <taxon>Mucorales</taxon>
        <taxon>Mucorineae</taxon>
        <taxon>Mucoraceae</taxon>
        <taxon>Mucor</taxon>
    </lineage>
</organism>
<dbReference type="Gene3D" id="2.60.40.640">
    <property type="match status" value="2"/>
</dbReference>
<dbReference type="Pfam" id="PF02752">
    <property type="entry name" value="Arrestin_C"/>
    <property type="match status" value="1"/>
</dbReference>
<evidence type="ECO:0000256" key="1">
    <source>
        <dbReference type="SAM" id="MobiDB-lite"/>
    </source>
</evidence>
<proteinExistence type="predicted"/>
<dbReference type="OrthoDB" id="9984275at2759"/>
<feature type="compositionally biased region" description="Polar residues" evidence="1">
    <location>
        <begin position="1"/>
        <end position="56"/>
    </location>
</feature>
<feature type="region of interest" description="Disordered" evidence="1">
    <location>
        <begin position="1"/>
        <end position="79"/>
    </location>
</feature>
<keyword evidence="5" id="KW-1185">Reference proteome</keyword>
<gene>
    <name evidence="4" type="ORF">INT46_006689</name>
</gene>
<dbReference type="AlphaFoldDB" id="A0A8H7QHR0"/>
<dbReference type="Pfam" id="PF00339">
    <property type="entry name" value="Arrestin_N"/>
    <property type="match status" value="1"/>
</dbReference>
<dbReference type="InterPro" id="IPR014752">
    <property type="entry name" value="Arrestin-like_C"/>
</dbReference>